<name>A0A9P5K0R4_9AGAM</name>
<dbReference type="Proteomes" id="UP000759537">
    <property type="component" value="Unassembled WGS sequence"/>
</dbReference>
<dbReference type="AlphaFoldDB" id="A0A9P5K0R4"/>
<evidence type="ECO:0008006" key="4">
    <source>
        <dbReference type="Google" id="ProtNLM"/>
    </source>
</evidence>
<gene>
    <name evidence="2" type="ORF">DFH94DRAFT_144285</name>
</gene>
<reference evidence="2" key="1">
    <citation type="submission" date="2019-10" db="EMBL/GenBank/DDBJ databases">
        <authorList>
            <consortium name="DOE Joint Genome Institute"/>
            <person name="Kuo A."/>
            <person name="Miyauchi S."/>
            <person name="Kiss E."/>
            <person name="Drula E."/>
            <person name="Kohler A."/>
            <person name="Sanchez-Garcia M."/>
            <person name="Andreopoulos B."/>
            <person name="Barry K.W."/>
            <person name="Bonito G."/>
            <person name="Buee M."/>
            <person name="Carver A."/>
            <person name="Chen C."/>
            <person name="Cichocki N."/>
            <person name="Clum A."/>
            <person name="Culley D."/>
            <person name="Crous P.W."/>
            <person name="Fauchery L."/>
            <person name="Girlanda M."/>
            <person name="Hayes R."/>
            <person name="Keri Z."/>
            <person name="LaButti K."/>
            <person name="Lipzen A."/>
            <person name="Lombard V."/>
            <person name="Magnuson J."/>
            <person name="Maillard F."/>
            <person name="Morin E."/>
            <person name="Murat C."/>
            <person name="Nolan M."/>
            <person name="Ohm R."/>
            <person name="Pangilinan J."/>
            <person name="Pereira M."/>
            <person name="Perotto S."/>
            <person name="Peter M."/>
            <person name="Riley R."/>
            <person name="Sitrit Y."/>
            <person name="Stielow B."/>
            <person name="Szollosi G."/>
            <person name="Zifcakova L."/>
            <person name="Stursova M."/>
            <person name="Spatafora J.W."/>
            <person name="Tedersoo L."/>
            <person name="Vaario L.-M."/>
            <person name="Yamada A."/>
            <person name="Yan M."/>
            <person name="Wang P."/>
            <person name="Xu J."/>
            <person name="Bruns T."/>
            <person name="Baldrian P."/>
            <person name="Vilgalys R."/>
            <person name="Henrissat B."/>
            <person name="Grigoriev I.V."/>
            <person name="Hibbett D."/>
            <person name="Nagy L.G."/>
            <person name="Martin F.M."/>
        </authorList>
    </citation>
    <scope>NUCLEOTIDE SEQUENCE</scope>
    <source>
        <strain evidence="2">Prilba</strain>
    </source>
</reference>
<organism evidence="2 3">
    <name type="scientific">Russula ochroleuca</name>
    <dbReference type="NCBI Taxonomy" id="152965"/>
    <lineage>
        <taxon>Eukaryota</taxon>
        <taxon>Fungi</taxon>
        <taxon>Dikarya</taxon>
        <taxon>Basidiomycota</taxon>
        <taxon>Agaricomycotina</taxon>
        <taxon>Agaricomycetes</taxon>
        <taxon>Russulales</taxon>
        <taxon>Russulaceae</taxon>
        <taxon>Russula</taxon>
    </lineage>
</organism>
<feature type="region of interest" description="Disordered" evidence="1">
    <location>
        <begin position="1"/>
        <end position="65"/>
    </location>
</feature>
<dbReference type="EMBL" id="WHVB01000019">
    <property type="protein sequence ID" value="KAF8472939.1"/>
    <property type="molecule type" value="Genomic_DNA"/>
</dbReference>
<sequence>MLTSRPAPLTASRPLHARNPGKALQKPRGILQENALHGPHTAKTVRVQPQTPSRGSSRKLPKEVQSSKAVVNSIVRPLGDKTPFANRQWRVIRDPTPGPAKANSLVQDERLGRLTPGHALLPSSVRKTVRGRHSSGPVFETPVTSGNHWDVIEGDIIPPVVPEVQDEEAQTEDYDEIEYMPPTAIDPHYTPHFDVPDYKLAGMQLFDTMHSFKKDDATDSFYATEKENIDDTGLLEASGFSTSPSQWNFFELSEDDDPSPFARLHGADEPSKPKVPAVHVTKGAQPSRARATTIPNPRTQPAVHLPSKRELAVRVAPTRMAGPTKKPPQINPPTRPVTATGRVASTLRNAPVSIPHIHARPATSASLRPPTAITRTVKLLTKVQAGAMPLAADPEIVLEFEGVGVGDDDFMFDV</sequence>
<proteinExistence type="predicted"/>
<keyword evidence="3" id="KW-1185">Reference proteome</keyword>
<evidence type="ECO:0000313" key="2">
    <source>
        <dbReference type="EMBL" id="KAF8472939.1"/>
    </source>
</evidence>
<protein>
    <recommendedName>
        <fullName evidence="4">Securin</fullName>
    </recommendedName>
</protein>
<evidence type="ECO:0000256" key="1">
    <source>
        <dbReference type="SAM" id="MobiDB-lite"/>
    </source>
</evidence>
<reference evidence="2" key="2">
    <citation type="journal article" date="2020" name="Nat. Commun.">
        <title>Large-scale genome sequencing of mycorrhizal fungi provides insights into the early evolution of symbiotic traits.</title>
        <authorList>
            <person name="Miyauchi S."/>
            <person name="Kiss E."/>
            <person name="Kuo A."/>
            <person name="Drula E."/>
            <person name="Kohler A."/>
            <person name="Sanchez-Garcia M."/>
            <person name="Morin E."/>
            <person name="Andreopoulos B."/>
            <person name="Barry K.W."/>
            <person name="Bonito G."/>
            <person name="Buee M."/>
            <person name="Carver A."/>
            <person name="Chen C."/>
            <person name="Cichocki N."/>
            <person name="Clum A."/>
            <person name="Culley D."/>
            <person name="Crous P.W."/>
            <person name="Fauchery L."/>
            <person name="Girlanda M."/>
            <person name="Hayes R.D."/>
            <person name="Keri Z."/>
            <person name="LaButti K."/>
            <person name="Lipzen A."/>
            <person name="Lombard V."/>
            <person name="Magnuson J."/>
            <person name="Maillard F."/>
            <person name="Murat C."/>
            <person name="Nolan M."/>
            <person name="Ohm R.A."/>
            <person name="Pangilinan J."/>
            <person name="Pereira M.F."/>
            <person name="Perotto S."/>
            <person name="Peter M."/>
            <person name="Pfister S."/>
            <person name="Riley R."/>
            <person name="Sitrit Y."/>
            <person name="Stielow J.B."/>
            <person name="Szollosi G."/>
            <person name="Zifcakova L."/>
            <person name="Stursova M."/>
            <person name="Spatafora J.W."/>
            <person name="Tedersoo L."/>
            <person name="Vaario L.M."/>
            <person name="Yamada A."/>
            <person name="Yan M."/>
            <person name="Wang P."/>
            <person name="Xu J."/>
            <person name="Bruns T."/>
            <person name="Baldrian P."/>
            <person name="Vilgalys R."/>
            <person name="Dunand C."/>
            <person name="Henrissat B."/>
            <person name="Grigoriev I.V."/>
            <person name="Hibbett D."/>
            <person name="Nagy L.G."/>
            <person name="Martin F.M."/>
        </authorList>
    </citation>
    <scope>NUCLEOTIDE SEQUENCE</scope>
    <source>
        <strain evidence="2">Prilba</strain>
    </source>
</reference>
<accession>A0A9P5K0R4</accession>
<comment type="caution">
    <text evidence="2">The sequence shown here is derived from an EMBL/GenBank/DDBJ whole genome shotgun (WGS) entry which is preliminary data.</text>
</comment>
<feature type="region of interest" description="Disordered" evidence="1">
    <location>
        <begin position="282"/>
        <end position="304"/>
    </location>
</feature>
<evidence type="ECO:0000313" key="3">
    <source>
        <dbReference type="Proteomes" id="UP000759537"/>
    </source>
</evidence>
<dbReference type="OrthoDB" id="3266915at2759"/>